<reference evidence="2" key="1">
    <citation type="journal article" date="2014" name="Int. J. Syst. Evol. Microbiol.">
        <title>Complete genome sequence of Corynebacterium casei LMG S-19264T (=DSM 44701T), isolated from a smear-ripened cheese.</title>
        <authorList>
            <consortium name="US DOE Joint Genome Institute (JGI-PGF)"/>
            <person name="Walter F."/>
            <person name="Albersmeier A."/>
            <person name="Kalinowski J."/>
            <person name="Ruckert C."/>
        </authorList>
    </citation>
    <scope>NUCLEOTIDE SEQUENCE</scope>
    <source>
        <strain evidence="2">JCM 3302</strain>
    </source>
</reference>
<evidence type="ECO:0000256" key="1">
    <source>
        <dbReference type="SAM" id="Phobius"/>
    </source>
</evidence>
<feature type="transmembrane region" description="Helical" evidence="1">
    <location>
        <begin position="13"/>
        <end position="32"/>
    </location>
</feature>
<accession>A0A919AR83</accession>
<evidence type="ECO:0000313" key="2">
    <source>
        <dbReference type="EMBL" id="GHF21945.1"/>
    </source>
</evidence>
<comment type="caution">
    <text evidence="2">The sequence shown here is derived from an EMBL/GenBank/DDBJ whole genome shotgun (WGS) entry which is preliminary data.</text>
</comment>
<protein>
    <submittedName>
        <fullName evidence="2">Uncharacterized protein</fullName>
    </submittedName>
</protein>
<dbReference type="AlphaFoldDB" id="A0A919AR83"/>
<proteinExistence type="predicted"/>
<reference evidence="2" key="2">
    <citation type="submission" date="2020-09" db="EMBL/GenBank/DDBJ databases">
        <authorList>
            <person name="Sun Q."/>
            <person name="Ohkuma M."/>
        </authorList>
    </citation>
    <scope>NUCLEOTIDE SEQUENCE</scope>
    <source>
        <strain evidence="2">JCM 3302</strain>
    </source>
</reference>
<name>A0A919AR83_9ACTN</name>
<dbReference type="RefSeq" id="WP_189908468.1">
    <property type="nucleotide sequence ID" value="NZ_BNBC01000121.1"/>
</dbReference>
<feature type="transmembrane region" description="Helical" evidence="1">
    <location>
        <begin position="116"/>
        <end position="136"/>
    </location>
</feature>
<keyword evidence="1" id="KW-0812">Transmembrane</keyword>
<evidence type="ECO:0000313" key="3">
    <source>
        <dbReference type="Proteomes" id="UP000641386"/>
    </source>
</evidence>
<keyword evidence="3" id="KW-1185">Reference proteome</keyword>
<dbReference type="Proteomes" id="UP000641386">
    <property type="component" value="Unassembled WGS sequence"/>
</dbReference>
<dbReference type="EMBL" id="BNBC01000121">
    <property type="protein sequence ID" value="GHF21945.1"/>
    <property type="molecule type" value="Genomic_DNA"/>
</dbReference>
<keyword evidence="1" id="KW-0472">Membrane</keyword>
<organism evidence="2 3">
    <name type="scientific">Streptomyces spiralis</name>
    <dbReference type="NCBI Taxonomy" id="66376"/>
    <lineage>
        <taxon>Bacteria</taxon>
        <taxon>Bacillati</taxon>
        <taxon>Actinomycetota</taxon>
        <taxon>Actinomycetes</taxon>
        <taxon>Kitasatosporales</taxon>
        <taxon>Streptomycetaceae</taxon>
        <taxon>Streptomyces</taxon>
    </lineage>
</organism>
<sequence>MSWSADLISELKWWQRVLLAACLCALALSLWFPAKKIHRYFDGQQATTVGYVDCDINGGCRGVWRLSDGQQGRGEIEGLGFEASEELVPDIPLYAGRDWAVADWAGTDGSKLVVQAVIEFTGIVLGTAFVLFLTWIKW</sequence>
<gene>
    <name evidence="2" type="ORF">GCM10014715_89780</name>
</gene>
<keyword evidence="1" id="KW-1133">Transmembrane helix</keyword>